<dbReference type="PANTHER" id="PTHR43228:SF1">
    <property type="entry name" value="TWO-COMPONENT RESPONSE REGULATOR ARR22"/>
    <property type="match status" value="1"/>
</dbReference>
<keyword evidence="3" id="KW-0597">Phosphoprotein</keyword>
<evidence type="ECO:0000259" key="4">
    <source>
        <dbReference type="PROSITE" id="PS50110"/>
    </source>
</evidence>
<organism evidence="5 6">
    <name type="scientific">Clostridium cadaveris</name>
    <dbReference type="NCBI Taxonomy" id="1529"/>
    <lineage>
        <taxon>Bacteria</taxon>
        <taxon>Bacillati</taxon>
        <taxon>Bacillota</taxon>
        <taxon>Clostridia</taxon>
        <taxon>Eubacteriales</taxon>
        <taxon>Clostridiaceae</taxon>
        <taxon>Clostridium</taxon>
    </lineage>
</organism>
<proteinExistence type="predicted"/>
<dbReference type="InterPro" id="IPR052048">
    <property type="entry name" value="ST_Response_Regulator"/>
</dbReference>
<dbReference type="InterPro" id="IPR001789">
    <property type="entry name" value="Sig_transdc_resp-reg_receiver"/>
</dbReference>
<dbReference type="OrthoDB" id="9790669at2"/>
<dbReference type="Pfam" id="PF14559">
    <property type="entry name" value="TPR_19"/>
    <property type="match status" value="1"/>
</dbReference>
<dbReference type="SUPFAM" id="SSF52172">
    <property type="entry name" value="CheY-like"/>
    <property type="match status" value="1"/>
</dbReference>
<reference evidence="5 6" key="1">
    <citation type="submission" date="2016-10" db="EMBL/GenBank/DDBJ databases">
        <authorList>
            <person name="de Groot N.N."/>
        </authorList>
    </citation>
    <scope>NUCLEOTIDE SEQUENCE [LARGE SCALE GENOMIC DNA]</scope>
    <source>
        <strain evidence="5 6">NLAE-zl-G419</strain>
    </source>
</reference>
<dbReference type="GO" id="GO:0000160">
    <property type="term" value="P:phosphorelay signal transduction system"/>
    <property type="evidence" value="ECO:0007669"/>
    <property type="project" value="InterPro"/>
</dbReference>
<name>A0A1I2NDH2_9CLOT</name>
<evidence type="ECO:0000313" key="5">
    <source>
        <dbReference type="EMBL" id="SFF99411.1"/>
    </source>
</evidence>
<dbReference type="Gene3D" id="3.40.50.2300">
    <property type="match status" value="1"/>
</dbReference>
<dbReference type="PROSITE" id="PS50110">
    <property type="entry name" value="RESPONSE_REGULATORY"/>
    <property type="match status" value="1"/>
</dbReference>
<feature type="domain" description="Response regulatory" evidence="4">
    <location>
        <begin position="4"/>
        <end position="118"/>
    </location>
</feature>
<dbReference type="eggNOG" id="COG2204">
    <property type="taxonomic scope" value="Bacteria"/>
</dbReference>
<gene>
    <name evidence="5" type="ORF">SAMN04487885_11943</name>
</gene>
<dbReference type="EMBL" id="FOOE01000019">
    <property type="protein sequence ID" value="SFF99411.1"/>
    <property type="molecule type" value="Genomic_DNA"/>
</dbReference>
<protein>
    <recommendedName>
        <fullName evidence="1">Stage 0 sporulation protein A homolog</fullName>
    </recommendedName>
</protein>
<keyword evidence="6" id="KW-1185">Reference proteome</keyword>
<dbReference type="Gene3D" id="1.25.40.10">
    <property type="entry name" value="Tetratricopeptide repeat domain"/>
    <property type="match status" value="1"/>
</dbReference>
<evidence type="ECO:0000256" key="2">
    <source>
        <dbReference type="ARBA" id="ARBA00024867"/>
    </source>
</evidence>
<dbReference type="InterPro" id="IPR011990">
    <property type="entry name" value="TPR-like_helical_dom_sf"/>
</dbReference>
<dbReference type="AlphaFoldDB" id="A0A1I2NDH2"/>
<dbReference type="Pfam" id="PF00072">
    <property type="entry name" value="Response_reg"/>
    <property type="match status" value="1"/>
</dbReference>
<evidence type="ECO:0000313" key="6">
    <source>
        <dbReference type="Proteomes" id="UP000182135"/>
    </source>
</evidence>
<dbReference type="SUPFAM" id="SSF48452">
    <property type="entry name" value="TPR-like"/>
    <property type="match status" value="1"/>
</dbReference>
<feature type="modified residue" description="4-aspartylphosphate" evidence="3">
    <location>
        <position position="53"/>
    </location>
</feature>
<dbReference type="STRING" id="1529.SAMN04487885_11943"/>
<accession>A0A1I2NDH2</accession>
<dbReference type="PANTHER" id="PTHR43228">
    <property type="entry name" value="TWO-COMPONENT RESPONSE REGULATOR"/>
    <property type="match status" value="1"/>
</dbReference>
<evidence type="ECO:0000256" key="1">
    <source>
        <dbReference type="ARBA" id="ARBA00018672"/>
    </source>
</evidence>
<evidence type="ECO:0000256" key="3">
    <source>
        <dbReference type="PROSITE-ProRule" id="PRU00169"/>
    </source>
</evidence>
<sequence>MMKRALVVDDTKNIRTLLTTCLELNDYEIDACASGSEALKKLEDNIYDLIFMDVKMPGMSGTELLKEIRGRGILTKVIMITAFATVKNAVECTKLGVIEYLHKPFTADKINNVLEKLDEERSTFTAVSNAIKGAKKLIENERYDEGIMFLKKALAEEPSNYEIYEMLSKCYFAKGDEILGEKFKNCKEIFK</sequence>
<dbReference type="InterPro" id="IPR011006">
    <property type="entry name" value="CheY-like_superfamily"/>
</dbReference>
<dbReference type="SMART" id="SM00448">
    <property type="entry name" value="REC"/>
    <property type="match status" value="1"/>
</dbReference>
<comment type="function">
    <text evidence="2">May play the central regulatory role in sporulation. It may be an element of the effector pathway responsible for the activation of sporulation genes in response to nutritional stress. Spo0A may act in concert with spo0H (a sigma factor) to control the expression of some genes that are critical to the sporulation process.</text>
</comment>
<dbReference type="Proteomes" id="UP000182135">
    <property type="component" value="Unassembled WGS sequence"/>
</dbReference>